<evidence type="ECO:0000313" key="4">
    <source>
        <dbReference type="Proteomes" id="UP000189177"/>
    </source>
</evidence>
<dbReference type="NCBIfam" id="TIGR04336">
    <property type="entry name" value="AmmeMemoSam_B"/>
    <property type="match status" value="1"/>
</dbReference>
<comment type="caution">
    <text evidence="3">The sequence shown here is derived from an EMBL/GenBank/DDBJ whole genome shotgun (WGS) entry which is preliminary data.</text>
</comment>
<dbReference type="InterPro" id="IPR002737">
    <property type="entry name" value="MEMO1_fam"/>
</dbReference>
<organism evidence="3 4">
    <name type="scientific">Thioalkalivibrio halophilus</name>
    <dbReference type="NCBI Taxonomy" id="252474"/>
    <lineage>
        <taxon>Bacteria</taxon>
        <taxon>Pseudomonadati</taxon>
        <taxon>Pseudomonadota</taxon>
        <taxon>Gammaproteobacteria</taxon>
        <taxon>Chromatiales</taxon>
        <taxon>Ectothiorhodospiraceae</taxon>
        <taxon>Thioalkalivibrio</taxon>
    </lineage>
</organism>
<name>A0A1V2ZWR7_9GAMM</name>
<gene>
    <name evidence="3" type="ORF">B1A74_10655</name>
</gene>
<dbReference type="PANTHER" id="PTHR11060">
    <property type="entry name" value="PROTEIN MEMO1"/>
    <property type="match status" value="1"/>
</dbReference>
<dbReference type="OrthoDB" id="9782820at2"/>
<accession>A0A1V2ZWR7</accession>
<reference evidence="3 4" key="1">
    <citation type="submission" date="2017-02" db="EMBL/GenBank/DDBJ databases">
        <title>Genomic diversity within the haloalkaliphilic genus Thioalkalivibrio.</title>
        <authorList>
            <person name="Ahn A.-C."/>
            <person name="Meier-Kolthoff J."/>
            <person name="Overmars L."/>
            <person name="Richter M."/>
            <person name="Woyke T."/>
            <person name="Sorokin D.Y."/>
            <person name="Muyzer G."/>
        </authorList>
    </citation>
    <scope>NUCLEOTIDE SEQUENCE [LARGE SCALE GENOMIC DNA]</scope>
    <source>
        <strain evidence="3 4">HL17</strain>
    </source>
</reference>
<proteinExistence type="inferred from homology"/>
<dbReference type="HAMAP" id="MF_00055">
    <property type="entry name" value="MEMO1"/>
    <property type="match status" value="1"/>
</dbReference>
<comment type="similarity">
    <text evidence="1 2">Belongs to the MEMO1 family.</text>
</comment>
<evidence type="ECO:0000256" key="1">
    <source>
        <dbReference type="ARBA" id="ARBA00006315"/>
    </source>
</evidence>
<dbReference type="STRING" id="252474.B1A74_10655"/>
<dbReference type="EMBL" id="MUZR01000047">
    <property type="protein sequence ID" value="OOC09519.1"/>
    <property type="molecule type" value="Genomic_DNA"/>
</dbReference>
<protein>
    <recommendedName>
        <fullName evidence="2">MEMO1 family protein B1A74_10655</fullName>
    </recommendedName>
</protein>
<dbReference type="PANTHER" id="PTHR11060:SF0">
    <property type="entry name" value="PROTEIN MEMO1"/>
    <property type="match status" value="1"/>
</dbReference>
<dbReference type="CDD" id="cd07361">
    <property type="entry name" value="MEMO_like"/>
    <property type="match status" value="1"/>
</dbReference>
<evidence type="ECO:0000313" key="3">
    <source>
        <dbReference type="EMBL" id="OOC09519.1"/>
    </source>
</evidence>
<keyword evidence="4" id="KW-1185">Reference proteome</keyword>
<dbReference type="AlphaFoldDB" id="A0A1V2ZWR7"/>
<dbReference type="RefSeq" id="WP_077244643.1">
    <property type="nucleotide sequence ID" value="NZ_MUZR01000047.1"/>
</dbReference>
<dbReference type="Pfam" id="PF01875">
    <property type="entry name" value="Memo"/>
    <property type="match status" value="1"/>
</dbReference>
<dbReference type="Proteomes" id="UP000189177">
    <property type="component" value="Unassembled WGS sequence"/>
</dbReference>
<sequence length="267" mass="28227">MSATTAIREPAVAGRFYPAEAAALRQMVERFLAEVSPPEADAPAPRAIVAPHAGFPFSGPVAAAAYARVRPLAGRIRRVVLLGPSHRVPFRGIATTDSAYYGSPLGDIPVDREAVDALAGLPGVQSLDAAHGPEHSLEAQLPFLQVVLGDFRLVPLVVGDASPDQVEAVLDRLWDDPGTLVVVSSDLSHFHDEATAQRLDAATQQVIERMDDTALGPEDACGCHPLAGLLRAARRRGLGITTLDRRTSADTAGPRDQVVGYGAWALQ</sequence>
<dbReference type="Gene3D" id="3.40.830.10">
    <property type="entry name" value="LigB-like"/>
    <property type="match status" value="1"/>
</dbReference>
<evidence type="ECO:0000256" key="2">
    <source>
        <dbReference type="HAMAP-Rule" id="MF_00055"/>
    </source>
</evidence>